<evidence type="ECO:0000313" key="2">
    <source>
        <dbReference type="EMBL" id="MEL3971725.1"/>
    </source>
</evidence>
<dbReference type="RefSeq" id="WP_341981299.1">
    <property type="nucleotide sequence ID" value="NZ_JBBYAF010000007.1"/>
</dbReference>
<evidence type="ECO:0000313" key="3">
    <source>
        <dbReference type="Proteomes" id="UP001389717"/>
    </source>
</evidence>
<proteinExistence type="predicted"/>
<name>A0ABU9K6N1_9BACI</name>
<keyword evidence="1" id="KW-0812">Transmembrane</keyword>
<gene>
    <name evidence="2" type="ORF">AAEO50_05465</name>
</gene>
<feature type="transmembrane region" description="Helical" evidence="1">
    <location>
        <begin position="80"/>
        <end position="99"/>
    </location>
</feature>
<sequence>MSKLNNALFKLTELTTLLAAGFLVTFYLVKPAYENSGIEFMGDVWVNWFGVTYLIYVFYTLTAGLLILKGSTLYKHRMSSVFFWVLFAVSNYIVFVPFVKGENPF</sequence>
<feature type="transmembrane region" description="Helical" evidence="1">
    <location>
        <begin position="7"/>
        <end position="28"/>
    </location>
</feature>
<organism evidence="2 3">
    <name type="scientific">Rossellomorea oryzaecorticis</name>
    <dbReference type="NCBI Taxonomy" id="1396505"/>
    <lineage>
        <taxon>Bacteria</taxon>
        <taxon>Bacillati</taxon>
        <taxon>Bacillota</taxon>
        <taxon>Bacilli</taxon>
        <taxon>Bacillales</taxon>
        <taxon>Bacillaceae</taxon>
        <taxon>Rossellomorea</taxon>
    </lineage>
</organism>
<comment type="caution">
    <text evidence="2">The sequence shown here is derived from an EMBL/GenBank/DDBJ whole genome shotgun (WGS) entry which is preliminary data.</text>
</comment>
<dbReference type="Proteomes" id="UP001389717">
    <property type="component" value="Unassembled WGS sequence"/>
</dbReference>
<accession>A0ABU9K6N1</accession>
<keyword evidence="3" id="KW-1185">Reference proteome</keyword>
<reference evidence="2 3" key="1">
    <citation type="submission" date="2024-04" db="EMBL/GenBank/DDBJ databases">
        <title>Bacillus oryzaecorticis sp. nov., a moderately halophilic bacterium isolated from rice husks.</title>
        <authorList>
            <person name="Zhu H.-S."/>
        </authorList>
    </citation>
    <scope>NUCLEOTIDE SEQUENCE [LARGE SCALE GENOMIC DNA]</scope>
    <source>
        <strain evidence="2 3">ZC255</strain>
    </source>
</reference>
<feature type="transmembrane region" description="Helical" evidence="1">
    <location>
        <begin position="48"/>
        <end position="68"/>
    </location>
</feature>
<evidence type="ECO:0000256" key="1">
    <source>
        <dbReference type="SAM" id="Phobius"/>
    </source>
</evidence>
<keyword evidence="1" id="KW-1133">Transmembrane helix</keyword>
<protein>
    <submittedName>
        <fullName evidence="2">Uncharacterized protein</fullName>
    </submittedName>
</protein>
<keyword evidence="1" id="KW-0472">Membrane</keyword>
<dbReference type="EMBL" id="JBBYAF010000007">
    <property type="protein sequence ID" value="MEL3971725.1"/>
    <property type="molecule type" value="Genomic_DNA"/>
</dbReference>